<dbReference type="OrthoDB" id="13717at10239"/>
<dbReference type="Proteomes" id="UP000032135">
    <property type="component" value="Segment"/>
</dbReference>
<name>A0A0C5AE85_9CAUD</name>
<evidence type="ECO:0000313" key="1">
    <source>
        <dbReference type="EMBL" id="AJK27539.1"/>
    </source>
</evidence>
<dbReference type="RefSeq" id="YP_009188187.1">
    <property type="nucleotide sequence ID" value="NC_028663.1"/>
</dbReference>
<dbReference type="KEGG" id="vg:26516657"/>
<sequence>MSVLNVIDTQTITASQSGYVVVKSGVLRVLATSASSIQVDAGPAITLVANEALLISCGKAKSAKIAVATDAAAMVVTAEGFSGGGRHTFSVGDFIQTVDGGDTDGFTSDFESAAASGKKVTAVTASTITTDYDSSAASGNYTLSAADATAGTVPLIQRTVKLTAGSANVIVEQVQIVGG</sequence>
<protein>
    <submittedName>
        <fullName evidence="1">Uncharacterized protein</fullName>
    </submittedName>
</protein>
<accession>A0A0C5AE85</accession>
<gene>
    <name evidence="1" type="ORF">PTIM40_112</name>
</gene>
<dbReference type="GeneID" id="26516657"/>
<reference evidence="1 2" key="1">
    <citation type="submission" date="2014-11" db="EMBL/GenBank/DDBJ databases">
        <authorList>
            <person name="Fedida A."/>
            <person name="Lindell D."/>
        </authorList>
    </citation>
    <scope>NUCLEOTIDE SEQUENCE [LARGE SCALE GENOMIC DNA]</scope>
</reference>
<evidence type="ECO:0000313" key="2">
    <source>
        <dbReference type="Proteomes" id="UP000032135"/>
    </source>
</evidence>
<keyword evidence="2" id="KW-1185">Reference proteome</keyword>
<proteinExistence type="predicted"/>
<dbReference type="EMBL" id="KP211958">
    <property type="protein sequence ID" value="AJK27539.1"/>
    <property type="molecule type" value="Genomic_DNA"/>
</dbReference>
<dbReference type="InterPro" id="IPR055667">
    <property type="entry name" value="DUF7243"/>
</dbReference>
<dbReference type="Pfam" id="PF23891">
    <property type="entry name" value="DUF7243"/>
    <property type="match status" value="1"/>
</dbReference>
<organism evidence="1 2">
    <name type="scientific">Cyanophage P-TIM40</name>
    <dbReference type="NCBI Taxonomy" id="1589733"/>
    <lineage>
        <taxon>Viruses</taxon>
        <taxon>Duplodnaviria</taxon>
        <taxon>Heunggongvirae</taxon>
        <taxon>Uroviricota</taxon>
        <taxon>Caudoviricetes</taxon>
        <taxon>Pantevenvirales</taxon>
        <taxon>Kyanoviridae</taxon>
        <taxon>Libanvirus</taxon>
        <taxon>Libanvirus ptim40</taxon>
    </lineage>
</organism>